<feature type="active site" description="Proton donor" evidence="15">
    <location>
        <position position="538"/>
    </location>
</feature>
<evidence type="ECO:0000259" key="18">
    <source>
        <dbReference type="Pfam" id="PF02784"/>
    </source>
</evidence>
<dbReference type="GO" id="GO:0010498">
    <property type="term" value="P:proteasomal protein catabolic process"/>
    <property type="evidence" value="ECO:0007669"/>
    <property type="project" value="UniProtKB-ARBA"/>
</dbReference>
<dbReference type="PRINTS" id="PR01180">
    <property type="entry name" value="ARGDCRBXLASE"/>
</dbReference>
<dbReference type="InterPro" id="IPR042299">
    <property type="entry name" value="Ufd1-like_Nn"/>
</dbReference>
<dbReference type="InterPro" id="IPR022644">
    <property type="entry name" value="De-COase2_N"/>
</dbReference>
<gene>
    <name evidence="21" type="ORF">F3Y22_tig00113294pilonHSYRG00004</name>
</gene>
<evidence type="ECO:0000256" key="2">
    <source>
        <dbReference type="ARBA" id="ARBA00001946"/>
    </source>
</evidence>
<dbReference type="Gene3D" id="3.10.330.10">
    <property type="match status" value="1"/>
</dbReference>
<evidence type="ECO:0000259" key="19">
    <source>
        <dbReference type="Pfam" id="PF03152"/>
    </source>
</evidence>
<proteinExistence type="inferred from homology"/>
<dbReference type="Pfam" id="PF02784">
    <property type="entry name" value="Orn_Arg_deC_N"/>
    <property type="match status" value="1"/>
</dbReference>
<comment type="similarity">
    <text evidence="5 16">Belongs to the Orn/Lys/Arg decarboxylase class-II family. SpeA subfamily.</text>
</comment>
<comment type="cofactor">
    <cofactor evidence="1 15 16">
        <name>pyridoxal 5'-phosphate</name>
        <dbReference type="ChEBI" id="CHEBI:597326"/>
    </cofactor>
</comment>
<evidence type="ECO:0000313" key="21">
    <source>
        <dbReference type="EMBL" id="KAE8662575.1"/>
    </source>
</evidence>
<feature type="domain" description="Orn/DAP/Arg decarboxylase 2 N-terminal" evidence="18">
    <location>
        <begin position="122"/>
        <end position="392"/>
    </location>
</feature>
<dbReference type="Proteomes" id="UP000436088">
    <property type="component" value="Unassembled WGS sequence"/>
</dbReference>
<dbReference type="InterPro" id="IPR055418">
    <property type="entry name" value="UFD1_N2"/>
</dbReference>
<organism evidence="21 22">
    <name type="scientific">Hibiscus syriacus</name>
    <name type="common">Rose of Sharon</name>
    <dbReference type="NCBI Taxonomy" id="106335"/>
    <lineage>
        <taxon>Eukaryota</taxon>
        <taxon>Viridiplantae</taxon>
        <taxon>Streptophyta</taxon>
        <taxon>Embryophyta</taxon>
        <taxon>Tracheophyta</taxon>
        <taxon>Spermatophyta</taxon>
        <taxon>Magnoliopsida</taxon>
        <taxon>eudicotyledons</taxon>
        <taxon>Gunneridae</taxon>
        <taxon>Pentapetalae</taxon>
        <taxon>rosids</taxon>
        <taxon>malvids</taxon>
        <taxon>Malvales</taxon>
        <taxon>Malvaceae</taxon>
        <taxon>Malvoideae</taxon>
        <taxon>Hibiscus</taxon>
    </lineage>
</organism>
<evidence type="ECO:0000256" key="12">
    <source>
        <dbReference type="ARBA" id="ARBA00023066"/>
    </source>
</evidence>
<evidence type="ECO:0000256" key="4">
    <source>
        <dbReference type="ARBA" id="ARBA00006043"/>
    </source>
</evidence>
<comment type="caution">
    <text evidence="21">The sequence shown here is derived from an EMBL/GenBank/DDBJ whole genome shotgun (WGS) entry which is preliminary data.</text>
</comment>
<dbReference type="InterPro" id="IPR055417">
    <property type="entry name" value="UFD1_N1"/>
</dbReference>
<feature type="compositionally biased region" description="Basic and acidic residues" evidence="17">
    <location>
        <begin position="1016"/>
        <end position="1040"/>
    </location>
</feature>
<dbReference type="AlphaFoldDB" id="A0A6A2X622"/>
<evidence type="ECO:0000256" key="5">
    <source>
        <dbReference type="ARBA" id="ARBA00008357"/>
    </source>
</evidence>
<evidence type="ECO:0000256" key="13">
    <source>
        <dbReference type="ARBA" id="ARBA00023239"/>
    </source>
</evidence>
<evidence type="ECO:0000313" key="22">
    <source>
        <dbReference type="Proteomes" id="UP000436088"/>
    </source>
</evidence>
<dbReference type="GO" id="GO:0008792">
    <property type="term" value="F:arginine decarboxylase activity"/>
    <property type="evidence" value="ECO:0007669"/>
    <property type="project" value="UniProtKB-EC"/>
</dbReference>
<feature type="compositionally biased region" description="Low complexity" evidence="17">
    <location>
        <begin position="984"/>
        <end position="1004"/>
    </location>
</feature>
<dbReference type="InterPro" id="IPR022657">
    <property type="entry name" value="De-COase2_CS"/>
</dbReference>
<dbReference type="InterPro" id="IPR029066">
    <property type="entry name" value="PLP-binding_barrel"/>
</dbReference>
<dbReference type="Gene3D" id="3.20.20.10">
    <property type="entry name" value="Alanine racemase"/>
    <property type="match status" value="1"/>
</dbReference>
<feature type="modified residue" description="N6-(pyridoxal phosphate)lysine" evidence="15">
    <location>
        <position position="147"/>
    </location>
</feature>
<dbReference type="Gene3D" id="2.40.37.10">
    <property type="entry name" value="Lyase, Ornithine Decarboxylase, Chain A, domain 1"/>
    <property type="match status" value="1"/>
</dbReference>
<dbReference type="Pfam" id="PF03152">
    <property type="entry name" value="UFD1_N1"/>
    <property type="match status" value="1"/>
</dbReference>
<evidence type="ECO:0000256" key="15">
    <source>
        <dbReference type="PIRSR" id="PIRSR600183-50"/>
    </source>
</evidence>
<dbReference type="EC" id="4.1.1.19" evidence="6 16"/>
<dbReference type="PANTHER" id="PTHR43295:SF1">
    <property type="entry name" value="ARGININE DECARBOXYLASE 1, CHLOROPLASTIC-RELATED"/>
    <property type="match status" value="1"/>
</dbReference>
<evidence type="ECO:0000256" key="8">
    <source>
        <dbReference type="ARBA" id="ARBA00022793"/>
    </source>
</evidence>
<dbReference type="InterPro" id="IPR000183">
    <property type="entry name" value="Orn/DAP/Arg_de-COase"/>
</dbReference>
<keyword evidence="11" id="KW-0661">Putrescine biosynthesis</keyword>
<dbReference type="FunFam" id="3.10.330.10:FF:000002">
    <property type="entry name" value="ubiquitin fusion degradation protein 1 homolog"/>
    <property type="match status" value="1"/>
</dbReference>
<dbReference type="PANTHER" id="PTHR43295">
    <property type="entry name" value="ARGININE DECARBOXYLASE"/>
    <property type="match status" value="1"/>
</dbReference>
<dbReference type="FunFam" id="3.20.20.10:FF:000001">
    <property type="entry name" value="Biosynthetic arginine decarboxylase"/>
    <property type="match status" value="1"/>
</dbReference>
<dbReference type="InterPro" id="IPR009006">
    <property type="entry name" value="Ala_racemase/Decarboxylase_C"/>
</dbReference>
<dbReference type="PRINTS" id="PR01179">
    <property type="entry name" value="ODADCRBXLASE"/>
</dbReference>
<dbReference type="InterPro" id="IPR022653">
    <property type="entry name" value="De-COase2_pyr-phos_BS"/>
</dbReference>
<evidence type="ECO:0000256" key="9">
    <source>
        <dbReference type="ARBA" id="ARBA00022842"/>
    </source>
</evidence>
<feature type="region of interest" description="Disordered" evidence="17">
    <location>
        <begin position="915"/>
        <end position="1053"/>
    </location>
</feature>
<dbReference type="SUPFAM" id="SSF51419">
    <property type="entry name" value="PLP-binding barrel"/>
    <property type="match status" value="1"/>
</dbReference>
<comment type="catalytic activity">
    <reaction evidence="14 16">
        <text>L-arginine + H(+) = agmatine + CO2</text>
        <dbReference type="Rhea" id="RHEA:17641"/>
        <dbReference type="ChEBI" id="CHEBI:15378"/>
        <dbReference type="ChEBI" id="CHEBI:16526"/>
        <dbReference type="ChEBI" id="CHEBI:32682"/>
        <dbReference type="ChEBI" id="CHEBI:58145"/>
        <dbReference type="EC" id="4.1.1.19"/>
    </reaction>
</comment>
<evidence type="ECO:0000259" key="20">
    <source>
        <dbReference type="Pfam" id="PF24842"/>
    </source>
</evidence>
<evidence type="ECO:0000256" key="1">
    <source>
        <dbReference type="ARBA" id="ARBA00001933"/>
    </source>
</evidence>
<dbReference type="GO" id="GO:0008295">
    <property type="term" value="P:spermidine biosynthetic process"/>
    <property type="evidence" value="ECO:0007669"/>
    <property type="project" value="UniProtKB-KW"/>
</dbReference>
<dbReference type="Pfam" id="PF24842">
    <property type="entry name" value="UFD1_N2"/>
    <property type="match status" value="1"/>
</dbReference>
<dbReference type="EMBL" id="VEPZ02001701">
    <property type="protein sequence ID" value="KAE8662575.1"/>
    <property type="molecule type" value="Genomic_DNA"/>
</dbReference>
<keyword evidence="13 16" id="KW-0456">Lyase</keyword>
<dbReference type="GO" id="GO:0009409">
    <property type="term" value="P:response to cold"/>
    <property type="evidence" value="ECO:0007669"/>
    <property type="project" value="UniProtKB-ARBA"/>
</dbReference>
<dbReference type="NCBIfam" id="TIGR01273">
    <property type="entry name" value="speA"/>
    <property type="match status" value="1"/>
</dbReference>
<dbReference type="GO" id="GO:0009446">
    <property type="term" value="P:putrescine biosynthetic process"/>
    <property type="evidence" value="ECO:0007669"/>
    <property type="project" value="UniProtKB-KW"/>
</dbReference>
<evidence type="ECO:0000256" key="11">
    <source>
        <dbReference type="ARBA" id="ARBA00023023"/>
    </source>
</evidence>
<keyword evidence="9 16" id="KW-0460">Magnesium</keyword>
<evidence type="ECO:0000256" key="10">
    <source>
        <dbReference type="ARBA" id="ARBA00022898"/>
    </source>
</evidence>
<feature type="domain" description="Ubiquitin fusion degradation protein UFD1 N-terminal subdomain 1" evidence="19">
    <location>
        <begin position="745"/>
        <end position="840"/>
    </location>
</feature>
<evidence type="ECO:0000256" key="14">
    <source>
        <dbReference type="ARBA" id="ARBA00049309"/>
    </source>
</evidence>
<name>A0A6A2X622_HIBSY</name>
<dbReference type="FunFam" id="2.40.40.50:FF:000001">
    <property type="entry name" value="Ubiquitin fusion degradation protein 1 homolog"/>
    <property type="match status" value="1"/>
</dbReference>
<dbReference type="PROSITE" id="PS00878">
    <property type="entry name" value="ODR_DC_2_1"/>
    <property type="match status" value="1"/>
</dbReference>
<feature type="domain" description="Ubiquitin fusion degradation protein UFD1 N-terminal subdomain 2" evidence="20">
    <location>
        <begin position="841"/>
        <end position="916"/>
    </location>
</feature>
<evidence type="ECO:0000256" key="6">
    <source>
        <dbReference type="ARBA" id="ARBA00012426"/>
    </source>
</evidence>
<dbReference type="Gene3D" id="2.40.40.50">
    <property type="entry name" value="Ubiquitin fusion degradation protein UFD1, N-terminal domain"/>
    <property type="match status" value="1"/>
</dbReference>
<keyword evidence="12 16" id="KW-0745">Spermidine biosynthesis</keyword>
<keyword evidence="7" id="KW-0833">Ubl conjugation pathway</keyword>
<dbReference type="UniPathway" id="UPA00186">
    <property type="reaction ID" value="UER00284"/>
</dbReference>
<dbReference type="GO" id="GO:0006527">
    <property type="term" value="P:L-arginine catabolic process"/>
    <property type="evidence" value="ECO:0007669"/>
    <property type="project" value="InterPro"/>
</dbReference>
<protein>
    <recommendedName>
        <fullName evidence="6 16">Arginine decarboxylase</fullName>
        <ecNumber evidence="6 16">4.1.1.19</ecNumber>
    </recommendedName>
</protein>
<dbReference type="CDD" id="cd06830">
    <property type="entry name" value="PLPDE_III_ADC"/>
    <property type="match status" value="1"/>
</dbReference>
<comment type="similarity">
    <text evidence="4">Belongs to the UFD1 family.</text>
</comment>
<dbReference type="NCBIfam" id="NF003763">
    <property type="entry name" value="PRK05354.1"/>
    <property type="match status" value="1"/>
</dbReference>
<comment type="pathway">
    <text evidence="3 16">Amine and polyamine biosynthesis; agmatine biosynthesis; agmatine from L-arginine: step 1/1.</text>
</comment>
<keyword evidence="22" id="KW-1185">Reference proteome</keyword>
<dbReference type="PROSITE" id="PS00879">
    <property type="entry name" value="ODR_DC_2_2"/>
    <property type="match status" value="1"/>
</dbReference>
<evidence type="ECO:0000256" key="16">
    <source>
        <dbReference type="RuleBase" id="RU003740"/>
    </source>
</evidence>
<dbReference type="InterPro" id="IPR002985">
    <property type="entry name" value="Arg_decrbxlase"/>
</dbReference>
<reference evidence="21" key="1">
    <citation type="submission" date="2019-09" db="EMBL/GenBank/DDBJ databases">
        <title>Draft genome information of white flower Hibiscus syriacus.</title>
        <authorList>
            <person name="Kim Y.-M."/>
        </authorList>
    </citation>
    <scope>NUCLEOTIDE SEQUENCE [LARGE SCALE GENOMIC DNA]</scope>
    <source>
        <strain evidence="21">YM2019G1</strain>
    </source>
</reference>
<dbReference type="Gene3D" id="1.20.58.930">
    <property type="match status" value="1"/>
</dbReference>
<evidence type="ECO:0000256" key="17">
    <source>
        <dbReference type="SAM" id="MobiDB-lite"/>
    </source>
</evidence>
<evidence type="ECO:0000256" key="7">
    <source>
        <dbReference type="ARBA" id="ARBA00022786"/>
    </source>
</evidence>
<sequence>MGMPALACCVDASVAPPGYAAVPFSSSTTATVASGDSVSTHWSPSHSAALYRIDSWGAPYFAVNDAGNIAVRPYGASTSAHQEIDLLEVVKKVSDAKPAGGLGLQFPLIVRFPDVLKNRLESLQSAFESAVQALGYDSYYQGVYPVKCNQNRFVVEDIVRFGSPFRFGLEAGSKPELLLAMNCLCKGNPEALLICNGFKDAEYISLALLARKLALNTVIVLEQEDEVKLVIDISKKLSVRPVIGIRAKLRTRHSGHFGSTSGEKGKFGLTTNQILSVVKELHGSRMLDCLQLLHFHIGSQIPSTALLRDGVGEAAQIYSELVRLGANMKVIDIGGGLGIDYDGSKSGNSDLSVSYGLEEYASAIVNAIRVVCDRKSIKHPIICSESGRAIVSHHSVLIFEAMGAVAPTTPAMNQINIPFIMEALSEDARVDYWNLSDAAMRQDNETCLFYADQLKQRCVEQFKDGTLGIEQLGAVDGLFDLVTKMIGVSEPARTYLVNLSIFTSIPDFWSIGQIFPIVPIHRMDERPAVKGVLSDLTCDSDGKIDKFIGDKTSLPLHELSGSSGGGVNGRSRYYLGMFLGGAYEEALGGVHNLFGGPSVVTVLQSDGPQSFAVTRAMPGSSCGDVLRAMQHEPELMFDTLKHRAEEFCGFDAAALSGSLAGSFHNMPYLELASSCSMTAINNDGFYYCNKDDYNAALVESGASEDEQCFPMGTATMGHRSSRVADVSVYLLPKFFDGYGYHGTSFEQSYRCYPASFIEKPQIESGDKIIMPPSALDRLASLHIDYPMLFELQNDAAERVSHCGVLEFIAEEGMIYMPYWMMENLVLQEGDIVRLKNVTLPKGTYVKLQPHTMDFLDISNPKAILETTLRNYSCLTTGDSIMVAYNNKKYYIDIIETKPSNAISIIETDCEVDFAPPLDYKEPERPAVSTSSNRAPSQVEEAPAEAEPKFSAFTGTARRLDGKPLKEQPPPVSSSGSKDKGPAVSNGNNSRPSSGSSSQASAGKAQGKLVFGPNAGRPKETKPESGKETKPEQAEKKEEPKFQPFTGKKYSLKG</sequence>
<evidence type="ECO:0000256" key="3">
    <source>
        <dbReference type="ARBA" id="ARBA00004773"/>
    </source>
</evidence>
<comment type="cofactor">
    <cofactor evidence="2 16">
        <name>Mg(2+)</name>
        <dbReference type="ChEBI" id="CHEBI:18420"/>
    </cofactor>
</comment>
<keyword evidence="8 16" id="KW-0210">Decarboxylase</keyword>
<keyword evidence="10 15" id="KW-0663">Pyridoxal phosphate</keyword>
<accession>A0A6A2X622</accession>